<reference evidence="1" key="1">
    <citation type="submission" date="2017-09" db="EMBL/GenBank/DDBJ databases">
        <title>Contemporary evolution of a Lepidopteran species, Heliothis virescens, in response to modern agricultural practices.</title>
        <authorList>
            <person name="Fritz M.L."/>
            <person name="Deyonke A.M."/>
            <person name="Papanicolaou A."/>
            <person name="Micinski S."/>
            <person name="Westbrook J."/>
            <person name="Gould F."/>
        </authorList>
    </citation>
    <scope>NUCLEOTIDE SEQUENCE [LARGE SCALE GENOMIC DNA]</scope>
    <source>
        <strain evidence="1">HvINT-</strain>
        <tissue evidence="1">Whole body</tissue>
    </source>
</reference>
<name>A0A2A4JC65_HELVI</name>
<comment type="caution">
    <text evidence="1">The sequence shown here is derived from an EMBL/GenBank/DDBJ whole genome shotgun (WGS) entry which is preliminary data.</text>
</comment>
<gene>
    <name evidence="1" type="ORF">B5V51_4602</name>
</gene>
<proteinExistence type="predicted"/>
<dbReference type="EMBL" id="NWSH01002159">
    <property type="protein sequence ID" value="PCG69030.1"/>
    <property type="molecule type" value="Genomic_DNA"/>
</dbReference>
<sequence length="114" mass="12729">MIALIFIAQDHEVLWALNSPVADIICYLINYSIRAVRRSLNPNHWSSAVVCENQSRASSATQQNNYSQSDVGTDSAYYLMFEKMKSSTEKKIENCPELPSGLGKKLSCPMKAPL</sequence>
<dbReference type="AlphaFoldDB" id="A0A2A4JC65"/>
<protein>
    <submittedName>
        <fullName evidence="1">Uncharacterized protein</fullName>
    </submittedName>
</protein>
<accession>A0A2A4JC65</accession>
<evidence type="ECO:0000313" key="1">
    <source>
        <dbReference type="EMBL" id="PCG69030.1"/>
    </source>
</evidence>
<organism evidence="1">
    <name type="scientific">Heliothis virescens</name>
    <name type="common">Tobacco budworm moth</name>
    <dbReference type="NCBI Taxonomy" id="7102"/>
    <lineage>
        <taxon>Eukaryota</taxon>
        <taxon>Metazoa</taxon>
        <taxon>Ecdysozoa</taxon>
        <taxon>Arthropoda</taxon>
        <taxon>Hexapoda</taxon>
        <taxon>Insecta</taxon>
        <taxon>Pterygota</taxon>
        <taxon>Neoptera</taxon>
        <taxon>Endopterygota</taxon>
        <taxon>Lepidoptera</taxon>
        <taxon>Glossata</taxon>
        <taxon>Ditrysia</taxon>
        <taxon>Noctuoidea</taxon>
        <taxon>Noctuidae</taxon>
        <taxon>Heliothinae</taxon>
        <taxon>Heliothis</taxon>
    </lineage>
</organism>